<evidence type="ECO:0000256" key="3">
    <source>
        <dbReference type="ARBA" id="ARBA00022605"/>
    </source>
</evidence>
<keyword evidence="8" id="KW-0326">Glycosidase</keyword>
<evidence type="ECO:0000256" key="5">
    <source>
        <dbReference type="ARBA" id="ARBA00023167"/>
    </source>
</evidence>
<dbReference type="PANTHER" id="PTHR46832">
    <property type="entry name" value="5'-METHYLTHIOADENOSINE/S-ADENOSYLHOMOCYSTEINE NUCLEOSIDASE"/>
    <property type="match status" value="1"/>
</dbReference>
<evidence type="ECO:0000256" key="2">
    <source>
        <dbReference type="ARBA" id="ARBA00011974"/>
    </source>
</evidence>
<proteinExistence type="predicted"/>
<organism evidence="8 9">
    <name type="scientific">Ectobacillus antri</name>
    <dbReference type="NCBI Taxonomy" id="2486280"/>
    <lineage>
        <taxon>Bacteria</taxon>
        <taxon>Bacillati</taxon>
        <taxon>Bacillota</taxon>
        <taxon>Bacilli</taxon>
        <taxon>Bacillales</taxon>
        <taxon>Bacillaceae</taxon>
        <taxon>Ectobacillus</taxon>
    </lineage>
</organism>
<dbReference type="InterPro" id="IPR010049">
    <property type="entry name" value="MTA_SAH_Nsdase"/>
</dbReference>
<dbReference type="EC" id="3.2.2.9" evidence="2"/>
<keyword evidence="6" id="KW-0732">Signal</keyword>
<evidence type="ECO:0000313" key="9">
    <source>
        <dbReference type="Proteomes" id="UP001218246"/>
    </source>
</evidence>
<reference evidence="8 9" key="1">
    <citation type="submission" date="2023-04" db="EMBL/GenBank/DDBJ databases">
        <title>Ectobacillus antri isolated from activated sludge.</title>
        <authorList>
            <person name="Yan P."/>
            <person name="Liu X."/>
        </authorList>
    </citation>
    <scope>NUCLEOTIDE SEQUENCE [LARGE SCALE GENOMIC DNA]</scope>
    <source>
        <strain evidence="8 9">C18H</strain>
    </source>
</reference>
<dbReference type="PANTHER" id="PTHR46832:SF1">
    <property type="entry name" value="5'-METHYLTHIOADENOSINE_S-ADENOSYLHOMOCYSTEINE NUCLEOSIDASE"/>
    <property type="match status" value="1"/>
</dbReference>
<protein>
    <recommendedName>
        <fullName evidence="2">adenosylhomocysteine nucleosidase</fullName>
        <ecNumber evidence="2">3.2.2.9</ecNumber>
    </recommendedName>
</protein>
<dbReference type="InterPro" id="IPR000845">
    <property type="entry name" value="Nucleoside_phosphorylase_d"/>
</dbReference>
<comment type="pathway">
    <text evidence="1">Amino-acid biosynthesis; L-methionine biosynthesis via salvage pathway; S-methyl-5-thio-alpha-D-ribose 1-phosphate from S-methyl-5'-thioadenosine (hydrolase route): step 1/2.</text>
</comment>
<evidence type="ECO:0000256" key="4">
    <source>
        <dbReference type="ARBA" id="ARBA00022801"/>
    </source>
</evidence>
<comment type="caution">
    <text evidence="8">The sequence shown here is derived from an EMBL/GenBank/DDBJ whole genome shotgun (WGS) entry which is preliminary data.</text>
</comment>
<feature type="domain" description="Nucleoside phosphorylase" evidence="7">
    <location>
        <begin position="30"/>
        <end position="256"/>
    </location>
</feature>
<feature type="chain" id="PRO_5047256126" description="adenosylhomocysteine nucleosidase" evidence="6">
    <location>
        <begin position="23"/>
        <end position="262"/>
    </location>
</feature>
<dbReference type="GO" id="GO:0008782">
    <property type="term" value="F:adenosylhomocysteine nucleosidase activity"/>
    <property type="evidence" value="ECO:0007669"/>
    <property type="project" value="UniProtKB-EC"/>
</dbReference>
<dbReference type="CDD" id="cd09008">
    <property type="entry name" value="MTAN"/>
    <property type="match status" value="1"/>
</dbReference>
<dbReference type="RefSeq" id="WP_124564534.1">
    <property type="nucleotide sequence ID" value="NZ_JARRRY010000006.1"/>
</dbReference>
<keyword evidence="5" id="KW-0486">Methionine biosynthesis</keyword>
<feature type="signal peptide" evidence="6">
    <location>
        <begin position="1"/>
        <end position="22"/>
    </location>
</feature>
<dbReference type="EMBL" id="JARULN010000021">
    <property type="protein sequence ID" value="MDG5755212.1"/>
    <property type="molecule type" value="Genomic_DNA"/>
</dbReference>
<evidence type="ECO:0000256" key="6">
    <source>
        <dbReference type="SAM" id="SignalP"/>
    </source>
</evidence>
<sequence>MKWIKYVMLVVLLCSMSVPVEAYEEKSSLTIGIIAPMEEELKLLRSKMDIESTEKLANFEFYKGTLDGVDTVLVRSGIGKVNSAVAAQILITLYKVNFLINSGVAGALNPKLKVGDILISRDSVQHDVDQTAIDEPPGKFEDADVIYYKADERLVRLAQEATKGLPGVKSYIGRVASGDQFVSEEKRRNEIISTFQADVVEMEGGAIGQVAYLNRIPYIIIRSISDPASEGGGEDYQKFVKLAAKNAGYLIEEMIKRLPESN</sequence>
<keyword evidence="3" id="KW-0028">Amino-acid biosynthesis</keyword>
<evidence type="ECO:0000313" key="8">
    <source>
        <dbReference type="EMBL" id="MDG5755212.1"/>
    </source>
</evidence>
<keyword evidence="9" id="KW-1185">Reference proteome</keyword>
<dbReference type="Pfam" id="PF01048">
    <property type="entry name" value="PNP_UDP_1"/>
    <property type="match status" value="1"/>
</dbReference>
<dbReference type="InterPro" id="IPR035994">
    <property type="entry name" value="Nucleoside_phosphorylase_sf"/>
</dbReference>
<dbReference type="Proteomes" id="UP001218246">
    <property type="component" value="Unassembled WGS sequence"/>
</dbReference>
<dbReference type="Gene3D" id="3.40.50.1580">
    <property type="entry name" value="Nucleoside phosphorylase domain"/>
    <property type="match status" value="1"/>
</dbReference>
<evidence type="ECO:0000259" key="7">
    <source>
        <dbReference type="Pfam" id="PF01048"/>
    </source>
</evidence>
<evidence type="ECO:0000256" key="1">
    <source>
        <dbReference type="ARBA" id="ARBA00004945"/>
    </source>
</evidence>
<keyword evidence="4 8" id="KW-0378">Hydrolase</keyword>
<gene>
    <name evidence="8" type="ORF">P6P90_14810</name>
</gene>
<dbReference type="NCBIfam" id="TIGR01704">
    <property type="entry name" value="MTA_SAH-Nsdase"/>
    <property type="match status" value="1"/>
</dbReference>
<name>A0ABT6H8C7_9BACI</name>
<accession>A0ABT6H8C7</accession>
<dbReference type="NCBIfam" id="NF004079">
    <property type="entry name" value="PRK05584.1"/>
    <property type="match status" value="1"/>
</dbReference>
<dbReference type="SUPFAM" id="SSF53167">
    <property type="entry name" value="Purine and uridine phosphorylases"/>
    <property type="match status" value="1"/>
</dbReference>